<dbReference type="EMBL" id="JASCTH010000018">
    <property type="protein sequence ID" value="MDI6102180.1"/>
    <property type="molecule type" value="Genomic_DNA"/>
</dbReference>
<feature type="region of interest" description="Disordered" evidence="1">
    <location>
        <begin position="107"/>
        <end position="126"/>
    </location>
</feature>
<protein>
    <recommendedName>
        <fullName evidence="4">Knr4/Smi1-like domain-containing protein</fullName>
    </recommendedName>
</protein>
<dbReference type="Proteomes" id="UP001241758">
    <property type="component" value="Unassembled WGS sequence"/>
</dbReference>
<name>A0ABT6WR21_9ACTN</name>
<evidence type="ECO:0000313" key="3">
    <source>
        <dbReference type="Proteomes" id="UP001241758"/>
    </source>
</evidence>
<evidence type="ECO:0000256" key="1">
    <source>
        <dbReference type="SAM" id="MobiDB-lite"/>
    </source>
</evidence>
<comment type="caution">
    <text evidence="2">The sequence shown here is derived from an EMBL/GenBank/DDBJ whole genome shotgun (WGS) entry which is preliminary data.</text>
</comment>
<sequence length="126" mass="14049">MEIAPEVDGFTVHEPGGEPWRHERWMPFADADRALHVIDLRDGPGHGRLGWAPTSNPGYFADGWPSLGAYLTAVADALEDGGQVGEWQPYLTVTGNLWWDLADRTHLNGEPLLPSPRREDPRRESP</sequence>
<feature type="compositionally biased region" description="Basic and acidic residues" evidence="1">
    <location>
        <begin position="116"/>
        <end position="126"/>
    </location>
</feature>
<organism evidence="2 3">
    <name type="scientific">Actinoplanes sandaracinus</name>
    <dbReference type="NCBI Taxonomy" id="3045177"/>
    <lineage>
        <taxon>Bacteria</taxon>
        <taxon>Bacillati</taxon>
        <taxon>Actinomycetota</taxon>
        <taxon>Actinomycetes</taxon>
        <taxon>Micromonosporales</taxon>
        <taxon>Micromonosporaceae</taxon>
        <taxon>Actinoplanes</taxon>
    </lineage>
</organism>
<reference evidence="2 3" key="1">
    <citation type="submission" date="2023-05" db="EMBL/GenBank/DDBJ databases">
        <title>Actinoplanes sp. NEAU-A12 genome sequencing.</title>
        <authorList>
            <person name="Wang Z.-S."/>
        </authorList>
    </citation>
    <scope>NUCLEOTIDE SEQUENCE [LARGE SCALE GENOMIC DNA]</scope>
    <source>
        <strain evidence="2 3">NEAU-A12</strain>
    </source>
</reference>
<keyword evidence="3" id="KW-1185">Reference proteome</keyword>
<evidence type="ECO:0000313" key="2">
    <source>
        <dbReference type="EMBL" id="MDI6102180.1"/>
    </source>
</evidence>
<dbReference type="RefSeq" id="WP_282763199.1">
    <property type="nucleotide sequence ID" value="NZ_JASCTH010000018.1"/>
</dbReference>
<proteinExistence type="predicted"/>
<gene>
    <name evidence="2" type="ORF">QLQ12_26540</name>
</gene>
<accession>A0ABT6WR21</accession>
<evidence type="ECO:0008006" key="4">
    <source>
        <dbReference type="Google" id="ProtNLM"/>
    </source>
</evidence>